<dbReference type="RefSeq" id="WP_313833637.1">
    <property type="nucleotide sequence ID" value="NZ_JAQOUE010000001.1"/>
</dbReference>
<dbReference type="EMBL" id="JAQOUE010000001">
    <property type="protein sequence ID" value="MDT7043139.1"/>
    <property type="molecule type" value="Genomic_DNA"/>
</dbReference>
<dbReference type="Gene3D" id="3.40.50.2300">
    <property type="match status" value="1"/>
</dbReference>
<dbReference type="Proteomes" id="UP001250932">
    <property type="component" value="Unassembled WGS sequence"/>
</dbReference>
<feature type="modified residue" description="4-aspartylphosphate" evidence="3">
    <location>
        <position position="444"/>
    </location>
</feature>
<evidence type="ECO:0000256" key="2">
    <source>
        <dbReference type="ARBA" id="ARBA00012438"/>
    </source>
</evidence>
<dbReference type="PROSITE" id="PS50112">
    <property type="entry name" value="PAS"/>
    <property type="match status" value="1"/>
</dbReference>
<dbReference type="InterPro" id="IPR001789">
    <property type="entry name" value="Sig_transdc_resp-reg_receiver"/>
</dbReference>
<dbReference type="PANTHER" id="PTHR43065">
    <property type="entry name" value="SENSOR HISTIDINE KINASE"/>
    <property type="match status" value="1"/>
</dbReference>
<proteinExistence type="predicted"/>
<dbReference type="SMART" id="SM00091">
    <property type="entry name" value="PAS"/>
    <property type="match status" value="1"/>
</dbReference>
<dbReference type="InterPro" id="IPR003594">
    <property type="entry name" value="HATPase_dom"/>
</dbReference>
<accession>A0ABU3K9L5</accession>
<dbReference type="Pfam" id="PF02518">
    <property type="entry name" value="HATPase_c"/>
    <property type="match status" value="1"/>
</dbReference>
<evidence type="ECO:0000313" key="8">
    <source>
        <dbReference type="Proteomes" id="UP001250932"/>
    </source>
</evidence>
<dbReference type="InterPro" id="IPR036097">
    <property type="entry name" value="HisK_dim/P_sf"/>
</dbReference>
<dbReference type="PRINTS" id="PR00344">
    <property type="entry name" value="BCTRLSENSOR"/>
</dbReference>
<keyword evidence="3" id="KW-0597">Phosphoprotein</keyword>
<evidence type="ECO:0000256" key="3">
    <source>
        <dbReference type="PROSITE-ProRule" id="PRU00169"/>
    </source>
</evidence>
<dbReference type="CDD" id="cd00156">
    <property type="entry name" value="REC"/>
    <property type="match status" value="1"/>
</dbReference>
<feature type="domain" description="Response regulatory" evidence="5">
    <location>
        <begin position="393"/>
        <end position="509"/>
    </location>
</feature>
<dbReference type="PROSITE" id="PS50110">
    <property type="entry name" value="RESPONSE_REGULATORY"/>
    <property type="match status" value="1"/>
</dbReference>
<dbReference type="SMART" id="SM00387">
    <property type="entry name" value="HATPase_c"/>
    <property type="match status" value="1"/>
</dbReference>
<protein>
    <recommendedName>
        <fullName evidence="2">histidine kinase</fullName>
        <ecNumber evidence="2">2.7.13.3</ecNumber>
    </recommendedName>
</protein>
<dbReference type="NCBIfam" id="TIGR00229">
    <property type="entry name" value="sensory_box"/>
    <property type="match status" value="1"/>
</dbReference>
<dbReference type="InterPro" id="IPR035965">
    <property type="entry name" value="PAS-like_dom_sf"/>
</dbReference>
<evidence type="ECO:0000259" key="5">
    <source>
        <dbReference type="PROSITE" id="PS50110"/>
    </source>
</evidence>
<evidence type="ECO:0000259" key="6">
    <source>
        <dbReference type="PROSITE" id="PS50112"/>
    </source>
</evidence>
<dbReference type="Gene3D" id="1.10.287.130">
    <property type="match status" value="1"/>
</dbReference>
<dbReference type="SUPFAM" id="SSF55785">
    <property type="entry name" value="PYP-like sensor domain (PAS domain)"/>
    <property type="match status" value="1"/>
</dbReference>
<dbReference type="InterPro" id="IPR036890">
    <property type="entry name" value="HATPase_C_sf"/>
</dbReference>
<organism evidence="7 8">
    <name type="scientific">Candidatus Nitronereus thalassa</name>
    <dbReference type="NCBI Taxonomy" id="3020898"/>
    <lineage>
        <taxon>Bacteria</taxon>
        <taxon>Pseudomonadati</taxon>
        <taxon>Nitrospirota</taxon>
        <taxon>Nitrospiria</taxon>
        <taxon>Nitrospirales</taxon>
        <taxon>Nitrospiraceae</taxon>
        <taxon>Candidatus Nitronereus</taxon>
    </lineage>
</organism>
<keyword evidence="8" id="KW-1185">Reference proteome</keyword>
<dbReference type="InterPro" id="IPR011006">
    <property type="entry name" value="CheY-like_superfamily"/>
</dbReference>
<dbReference type="Pfam" id="PF00072">
    <property type="entry name" value="Response_reg"/>
    <property type="match status" value="1"/>
</dbReference>
<dbReference type="InterPro" id="IPR000014">
    <property type="entry name" value="PAS"/>
</dbReference>
<evidence type="ECO:0000256" key="1">
    <source>
        <dbReference type="ARBA" id="ARBA00000085"/>
    </source>
</evidence>
<reference evidence="7 8" key="1">
    <citation type="journal article" date="2023" name="ISME J.">
        <title>Cultivation and genomic characterization of novel and ubiquitous marine nitrite-oxidizing bacteria from the Nitrospirales.</title>
        <authorList>
            <person name="Mueller A.J."/>
            <person name="Daebeler A."/>
            <person name="Herbold C.W."/>
            <person name="Kirkegaard R.H."/>
            <person name="Daims H."/>
        </authorList>
    </citation>
    <scope>NUCLEOTIDE SEQUENCE [LARGE SCALE GENOMIC DNA]</scope>
    <source>
        <strain evidence="7 8">EB</strain>
    </source>
</reference>
<dbReference type="SUPFAM" id="SSF55874">
    <property type="entry name" value="ATPase domain of HSP90 chaperone/DNA topoisomerase II/histidine kinase"/>
    <property type="match status" value="1"/>
</dbReference>
<feature type="domain" description="PAS" evidence="6">
    <location>
        <begin position="22"/>
        <end position="66"/>
    </location>
</feature>
<dbReference type="SUPFAM" id="SSF52172">
    <property type="entry name" value="CheY-like"/>
    <property type="match status" value="1"/>
</dbReference>
<dbReference type="Pfam" id="PF13188">
    <property type="entry name" value="PAS_8"/>
    <property type="match status" value="1"/>
</dbReference>
<dbReference type="SUPFAM" id="SSF47384">
    <property type="entry name" value="Homodimeric domain of signal transducing histidine kinase"/>
    <property type="match status" value="1"/>
</dbReference>
<dbReference type="PROSITE" id="PS50109">
    <property type="entry name" value="HIS_KIN"/>
    <property type="match status" value="1"/>
</dbReference>
<comment type="caution">
    <text evidence="7">The sequence shown here is derived from an EMBL/GenBank/DDBJ whole genome shotgun (WGS) entry which is preliminary data.</text>
</comment>
<evidence type="ECO:0000313" key="7">
    <source>
        <dbReference type="EMBL" id="MDT7043139.1"/>
    </source>
</evidence>
<dbReference type="Gene3D" id="3.30.565.10">
    <property type="entry name" value="Histidine kinase-like ATPase, C-terminal domain"/>
    <property type="match status" value="1"/>
</dbReference>
<dbReference type="CDD" id="cd00130">
    <property type="entry name" value="PAS"/>
    <property type="match status" value="1"/>
</dbReference>
<name>A0ABU3K9L5_9BACT</name>
<comment type="catalytic activity">
    <reaction evidence="1">
        <text>ATP + protein L-histidine = ADP + protein N-phospho-L-histidine.</text>
        <dbReference type="EC" id="2.7.13.3"/>
    </reaction>
</comment>
<evidence type="ECO:0000259" key="4">
    <source>
        <dbReference type="PROSITE" id="PS50109"/>
    </source>
</evidence>
<sequence length="518" mass="57465">MSRFKPLYPKPSFQPFGQLEPSHPRFQLLIEQNIDGMVIVGSDRTIRFVNPAAEAIFGKTWVDLVGAEFDFPLVVGETSEINFVTPAGQSLQAEMRIVEIDWEEESAYLASLRDITFRKIAEEERKRAEVQMQQVQKLESLGVLAGGIAHDFNNLLMTIVAHAGLAAKKMPLDSPGREHLIKIEQAALRGGELANQMLTYAGRGKPLIQAIHVSTLVEEMGHLLAVSISKRISLLYDLAKSLPMIHVDPAQMRQVVMNLIINASEAIGERMGTITLRTGKMLITEDYLRECHVRGDFKDKTCVFLEVVDTGHGIDTETLEKIFDPFFTTKFAGRGLGLAALLGIVRSHDGAIKVSSELGKGTAFRIILPSTPGTENTLERHAAKQETPSGKGTILVVDDEEDVRLAAQLILEDTGYQVICASDGLAGLDLFRQHHQTIRAVLLDLTMPRMNGEELFSEIQQIRQDIPVVLSSGYSEEEAVRQFTGKSFNAFIQKPYQIDSLIEKIKYVLDKSEAKKPS</sequence>
<dbReference type="InterPro" id="IPR004358">
    <property type="entry name" value="Sig_transdc_His_kin-like_C"/>
</dbReference>
<feature type="domain" description="Histidine kinase" evidence="4">
    <location>
        <begin position="147"/>
        <end position="372"/>
    </location>
</feature>
<gene>
    <name evidence="7" type="ORF">PPG34_12330</name>
</gene>
<dbReference type="EC" id="2.7.13.3" evidence="2"/>
<dbReference type="SMART" id="SM00448">
    <property type="entry name" value="REC"/>
    <property type="match status" value="1"/>
</dbReference>
<dbReference type="Gene3D" id="3.30.450.20">
    <property type="entry name" value="PAS domain"/>
    <property type="match status" value="2"/>
</dbReference>
<dbReference type="PANTHER" id="PTHR43065:SF42">
    <property type="entry name" value="TWO-COMPONENT SENSOR PPRA"/>
    <property type="match status" value="1"/>
</dbReference>
<dbReference type="InterPro" id="IPR005467">
    <property type="entry name" value="His_kinase_dom"/>
</dbReference>